<organism evidence="2 3">
    <name type="scientific">Hominilimicola fabiformis</name>
    <dbReference type="NCBI Taxonomy" id="2885356"/>
    <lineage>
        <taxon>Bacteria</taxon>
        <taxon>Bacillati</taxon>
        <taxon>Bacillota</taxon>
        <taxon>Clostridia</taxon>
        <taxon>Eubacteriales</taxon>
        <taxon>Oscillospiraceae</taxon>
        <taxon>Hominilimicola</taxon>
    </lineage>
</organism>
<dbReference type="Proteomes" id="UP001198242">
    <property type="component" value="Unassembled WGS sequence"/>
</dbReference>
<evidence type="ECO:0000313" key="2">
    <source>
        <dbReference type="EMBL" id="MCC2211296.1"/>
    </source>
</evidence>
<protein>
    <submittedName>
        <fullName evidence="2">Uncharacterized protein</fullName>
    </submittedName>
</protein>
<accession>A0AAE3JAC0</accession>
<proteinExistence type="predicted"/>
<evidence type="ECO:0000256" key="1">
    <source>
        <dbReference type="SAM" id="MobiDB-lite"/>
    </source>
</evidence>
<dbReference type="EMBL" id="JAJEQM010000015">
    <property type="protein sequence ID" value="MCC2211296.1"/>
    <property type="molecule type" value="Genomic_DNA"/>
</dbReference>
<evidence type="ECO:0000313" key="3">
    <source>
        <dbReference type="Proteomes" id="UP001198242"/>
    </source>
</evidence>
<feature type="region of interest" description="Disordered" evidence="1">
    <location>
        <begin position="87"/>
        <end position="110"/>
    </location>
</feature>
<reference evidence="2 3" key="1">
    <citation type="submission" date="2021-10" db="EMBL/GenBank/DDBJ databases">
        <title>Anaerobic single-cell dispensing facilitates the cultivation of human gut bacteria.</title>
        <authorList>
            <person name="Afrizal A."/>
        </authorList>
    </citation>
    <scope>NUCLEOTIDE SEQUENCE [LARGE SCALE GENOMIC DNA]</scope>
    <source>
        <strain evidence="2 3">CLA-AA-H232</strain>
    </source>
</reference>
<sequence>MDNLIKDIEVVDEIGKAADMAIDIMCLSQEIRNEFFSPRFKTEHEQQVFVWHVYERATSLFRILDNLIFDLSNILTILDKSLNERTLESNNTTQDNTESENNNGDNLHTA</sequence>
<dbReference type="RefSeq" id="WP_308456880.1">
    <property type="nucleotide sequence ID" value="NZ_JAJEQM010000015.1"/>
</dbReference>
<keyword evidence="3" id="KW-1185">Reference proteome</keyword>
<feature type="compositionally biased region" description="Polar residues" evidence="1">
    <location>
        <begin position="88"/>
        <end position="110"/>
    </location>
</feature>
<dbReference type="AlphaFoldDB" id="A0AAE3JAC0"/>
<comment type="caution">
    <text evidence="2">The sequence shown here is derived from an EMBL/GenBank/DDBJ whole genome shotgun (WGS) entry which is preliminary data.</text>
</comment>
<gene>
    <name evidence="2" type="ORF">LKE05_10905</name>
</gene>
<name>A0AAE3JAC0_9FIRM</name>